<keyword evidence="5" id="KW-0963">Cytoplasm</keyword>
<feature type="region of interest" description="Disordered" evidence="16">
    <location>
        <begin position="191"/>
        <end position="227"/>
    </location>
</feature>
<evidence type="ECO:0000313" key="19">
    <source>
        <dbReference type="Proteomes" id="UP000193922"/>
    </source>
</evidence>
<dbReference type="GO" id="GO:0061630">
    <property type="term" value="F:ubiquitin protein ligase activity"/>
    <property type="evidence" value="ECO:0007669"/>
    <property type="project" value="UniProtKB-EC"/>
</dbReference>
<gene>
    <name evidence="18" type="ORF">DL89DRAFT_295345</name>
</gene>
<dbReference type="GO" id="GO:0005737">
    <property type="term" value="C:cytoplasm"/>
    <property type="evidence" value="ECO:0007669"/>
    <property type="project" value="UniProtKB-SubCell"/>
</dbReference>
<keyword evidence="14" id="KW-0863">Zinc-finger</keyword>
<dbReference type="Pfam" id="PF13639">
    <property type="entry name" value="zf-RING_2"/>
    <property type="match status" value="1"/>
</dbReference>
<evidence type="ECO:0000256" key="7">
    <source>
        <dbReference type="ARBA" id="ARBA00022679"/>
    </source>
</evidence>
<dbReference type="InterPro" id="IPR001841">
    <property type="entry name" value="Znf_RING"/>
</dbReference>
<feature type="compositionally biased region" description="Low complexity" evidence="16">
    <location>
        <begin position="34"/>
        <end position="48"/>
    </location>
</feature>
<protein>
    <recommendedName>
        <fullName evidence="4">RING-type E3 ubiquitin transferase</fullName>
        <ecNumber evidence="4">2.3.2.27</ecNumber>
    </recommendedName>
</protein>
<dbReference type="EMBL" id="MCFD01000015">
    <property type="protein sequence ID" value="ORX66461.1"/>
    <property type="molecule type" value="Genomic_DNA"/>
</dbReference>
<dbReference type="InterPro" id="IPR056527">
    <property type="entry name" value="WD40_RFWD3"/>
</dbReference>
<keyword evidence="19" id="KW-1185">Reference proteome</keyword>
<evidence type="ECO:0000256" key="9">
    <source>
        <dbReference type="ARBA" id="ARBA00022763"/>
    </source>
</evidence>
<dbReference type="Gene3D" id="2.130.10.10">
    <property type="entry name" value="YVTN repeat-like/Quinoprotein amine dehydrogenase"/>
    <property type="match status" value="1"/>
</dbReference>
<evidence type="ECO:0000256" key="3">
    <source>
        <dbReference type="ARBA" id="ARBA00004906"/>
    </source>
</evidence>
<dbReference type="InterPro" id="IPR015943">
    <property type="entry name" value="WD40/YVTN_repeat-like_dom_sf"/>
</dbReference>
<feature type="compositionally biased region" description="Low complexity" evidence="16">
    <location>
        <begin position="84"/>
        <end position="103"/>
    </location>
</feature>
<dbReference type="SUPFAM" id="SSF50978">
    <property type="entry name" value="WD40 repeat-like"/>
    <property type="match status" value="1"/>
</dbReference>
<keyword evidence="11" id="KW-0234">DNA repair</keyword>
<evidence type="ECO:0000256" key="2">
    <source>
        <dbReference type="ARBA" id="ARBA00004496"/>
    </source>
</evidence>
<comment type="pathway">
    <text evidence="3">Protein modification; protein ubiquitination.</text>
</comment>
<dbReference type="PANTHER" id="PTHR16047">
    <property type="entry name" value="RFWD3 PROTEIN"/>
    <property type="match status" value="1"/>
</dbReference>
<dbReference type="EC" id="2.3.2.27" evidence="4"/>
<keyword evidence="7" id="KW-0808">Transferase</keyword>
<comment type="subcellular location">
    <subcellularLocation>
        <location evidence="2">Cytoplasm</location>
    </subcellularLocation>
    <subcellularLocation>
        <location evidence="13">Nucleus</location>
        <location evidence="13">Nuclear body</location>
    </subcellularLocation>
</comment>
<organism evidence="18 19">
    <name type="scientific">Linderina pennispora</name>
    <dbReference type="NCBI Taxonomy" id="61395"/>
    <lineage>
        <taxon>Eukaryota</taxon>
        <taxon>Fungi</taxon>
        <taxon>Fungi incertae sedis</taxon>
        <taxon>Zoopagomycota</taxon>
        <taxon>Kickxellomycotina</taxon>
        <taxon>Kickxellomycetes</taxon>
        <taxon>Kickxellales</taxon>
        <taxon>Kickxellaceae</taxon>
        <taxon>Linderina</taxon>
    </lineage>
</organism>
<keyword evidence="8" id="KW-0677">Repeat</keyword>
<dbReference type="Pfam" id="PF23419">
    <property type="entry name" value="WD40_RFWD3"/>
    <property type="match status" value="1"/>
</dbReference>
<keyword evidence="10" id="KW-0833">Ubl conjugation pathway</keyword>
<sequence>MSQTRTRNAQLATELSSSPPTLSQVLRLTPELGPQQQAQSAEQPEQEPLNQLARSDSAAGTGAEGIVTESAEQPTNQAGTSTLRASELESQAQQQQPPVLGRQRSGSSEGREDTQPTDVAWQPKRICVRPEGVSPAFTGSQQSRFFPRQVTDAPGNAQTTDDFQLPRVRLNEDQVGTEAVQVESSPVVLVHDPSGDAGEPAAHGQEEHPDHSNEDDDDFARPPIPPHSLAERAYARPALHRASMSAASSIGDMCTDSGTATPKLDDAAAAADDIEAEESNTCIICYERWTHRGNHQLVSLKCGHLFGYSCIKRWIVRGPSGRGRQSGYNKDKAGCPVCKQKTAVKDIRKLVATAITAVDGEKLENARAEIKQLQDKCAKLEGDASHYQFEYHRMFNEVQKLRNQLDEAVQQKQWILMEKENLEKHLAETLTCRPASEPKPSLPQAVSMEESTLANGEKLAVRAASLGNIPARVDDSQLDFNIGDIDIDFGAAIPSSPGATDNDTKGAPTLLLHPHSRPQMQSFYLPRMRLAATVPIAKRSGDSARLLAFHPHEPVLYVSHSNAKTRKHTMAQVNVHDPAAPPFFMQPLHSEEIRGAEVSPHMSGVRYLLTASMDHTAALTSLGSGVGGSRSPPMVANRFKLGERGWSCAWDPIDPNVCYVGTAKGLVQMFDIRKPSLAVHVWDGPASGARLLRPAVNSNGKIITGCSPIHSIAVVPSSRCSRLLVANSLHVYSLPTPEFKLGLADSSTAKTSNEWIRLTDSEAHNNPCYSVSFDPRQSLAAASFRSPGGSSRRQETIHEMFDVEFGKDNQVSWNRRHQINVESWQSKMTRSTIFSYYAEPPYNRWQSLMCAGIERSRQVKVWDGSAAQAKELVSLSDVPATEYVVDIKGCQWGLSDTGNQKTTLATLTNSTVRLYDIR</sequence>
<evidence type="ECO:0000256" key="6">
    <source>
        <dbReference type="ARBA" id="ARBA00022574"/>
    </source>
</evidence>
<dbReference type="GO" id="GO:0008270">
    <property type="term" value="F:zinc ion binding"/>
    <property type="evidence" value="ECO:0007669"/>
    <property type="project" value="UniProtKB-KW"/>
</dbReference>
<dbReference type="GeneID" id="63807279"/>
<dbReference type="OrthoDB" id="8062037at2759"/>
<dbReference type="Gene3D" id="3.30.40.10">
    <property type="entry name" value="Zinc/RING finger domain, C3HC4 (zinc finger)"/>
    <property type="match status" value="1"/>
</dbReference>
<feature type="domain" description="RING-type" evidence="17">
    <location>
        <begin position="282"/>
        <end position="339"/>
    </location>
</feature>
<feature type="region of interest" description="Disordered" evidence="16">
    <location>
        <begin position="1"/>
        <end position="166"/>
    </location>
</feature>
<evidence type="ECO:0000256" key="14">
    <source>
        <dbReference type="PROSITE-ProRule" id="PRU00175"/>
    </source>
</evidence>
<dbReference type="InterPro" id="IPR037381">
    <property type="entry name" value="RFWD3"/>
</dbReference>
<feature type="compositionally biased region" description="Polar residues" evidence="16">
    <location>
        <begin position="70"/>
        <end position="83"/>
    </location>
</feature>
<dbReference type="RefSeq" id="XP_040740449.1">
    <property type="nucleotide sequence ID" value="XM_040890631.1"/>
</dbReference>
<keyword evidence="14" id="KW-0479">Metal-binding</keyword>
<feature type="compositionally biased region" description="Polar residues" evidence="16">
    <location>
        <begin position="1"/>
        <end position="26"/>
    </location>
</feature>
<dbReference type="Proteomes" id="UP000193922">
    <property type="component" value="Unassembled WGS sequence"/>
</dbReference>
<evidence type="ECO:0000256" key="5">
    <source>
        <dbReference type="ARBA" id="ARBA00022490"/>
    </source>
</evidence>
<comment type="catalytic activity">
    <reaction evidence="1">
        <text>S-ubiquitinyl-[E2 ubiquitin-conjugating enzyme]-L-cysteine + [acceptor protein]-L-lysine = [E2 ubiquitin-conjugating enzyme]-L-cysteine + N(6)-ubiquitinyl-[acceptor protein]-L-lysine.</text>
        <dbReference type="EC" id="2.3.2.27"/>
    </reaction>
</comment>
<keyword evidence="9" id="KW-0227">DNA damage</keyword>
<keyword evidence="6" id="KW-0853">WD repeat</keyword>
<dbReference type="InterPro" id="IPR036322">
    <property type="entry name" value="WD40_repeat_dom_sf"/>
</dbReference>
<keyword evidence="12" id="KW-0539">Nucleus</keyword>
<evidence type="ECO:0000256" key="15">
    <source>
        <dbReference type="SAM" id="Coils"/>
    </source>
</evidence>
<keyword evidence="15" id="KW-0175">Coiled coil</keyword>
<keyword evidence="14" id="KW-0862">Zinc</keyword>
<dbReference type="GO" id="GO:0016567">
    <property type="term" value="P:protein ubiquitination"/>
    <property type="evidence" value="ECO:0007669"/>
    <property type="project" value="InterPro"/>
</dbReference>
<proteinExistence type="predicted"/>
<dbReference type="PROSITE" id="PS50089">
    <property type="entry name" value="ZF_RING_2"/>
    <property type="match status" value="1"/>
</dbReference>
<dbReference type="GO" id="GO:0016604">
    <property type="term" value="C:nuclear body"/>
    <property type="evidence" value="ECO:0007669"/>
    <property type="project" value="UniProtKB-SubCell"/>
</dbReference>
<dbReference type="AlphaFoldDB" id="A0A1Y1VYX4"/>
<dbReference type="InterPro" id="IPR013083">
    <property type="entry name" value="Znf_RING/FYVE/PHD"/>
</dbReference>
<evidence type="ECO:0000256" key="8">
    <source>
        <dbReference type="ARBA" id="ARBA00022737"/>
    </source>
</evidence>
<evidence type="ECO:0000256" key="12">
    <source>
        <dbReference type="ARBA" id="ARBA00023242"/>
    </source>
</evidence>
<name>A0A1Y1VYX4_9FUNG</name>
<accession>A0A1Y1VYX4</accession>
<evidence type="ECO:0000313" key="18">
    <source>
        <dbReference type="EMBL" id="ORX66461.1"/>
    </source>
</evidence>
<dbReference type="CDD" id="cd16450">
    <property type="entry name" value="mRING-C3HGC3_RFWD3"/>
    <property type="match status" value="1"/>
</dbReference>
<dbReference type="SUPFAM" id="SSF57850">
    <property type="entry name" value="RING/U-box"/>
    <property type="match status" value="1"/>
</dbReference>
<dbReference type="SMART" id="SM00184">
    <property type="entry name" value="RING"/>
    <property type="match status" value="1"/>
</dbReference>
<evidence type="ECO:0000256" key="11">
    <source>
        <dbReference type="ARBA" id="ARBA00023204"/>
    </source>
</evidence>
<evidence type="ECO:0000256" key="1">
    <source>
        <dbReference type="ARBA" id="ARBA00000900"/>
    </source>
</evidence>
<evidence type="ECO:0000256" key="13">
    <source>
        <dbReference type="ARBA" id="ARBA00034306"/>
    </source>
</evidence>
<dbReference type="GO" id="GO:0036297">
    <property type="term" value="P:interstrand cross-link repair"/>
    <property type="evidence" value="ECO:0007669"/>
    <property type="project" value="InterPro"/>
</dbReference>
<dbReference type="PANTHER" id="PTHR16047:SF7">
    <property type="entry name" value="E3 UBIQUITIN-PROTEIN LIGASE RFWD3"/>
    <property type="match status" value="1"/>
</dbReference>
<evidence type="ECO:0000256" key="10">
    <source>
        <dbReference type="ARBA" id="ARBA00022786"/>
    </source>
</evidence>
<evidence type="ECO:0000256" key="4">
    <source>
        <dbReference type="ARBA" id="ARBA00012483"/>
    </source>
</evidence>
<comment type="caution">
    <text evidence="18">The sequence shown here is derived from an EMBL/GenBank/DDBJ whole genome shotgun (WGS) entry which is preliminary data.</text>
</comment>
<reference evidence="18 19" key="1">
    <citation type="submission" date="2016-07" db="EMBL/GenBank/DDBJ databases">
        <title>Pervasive Adenine N6-methylation of Active Genes in Fungi.</title>
        <authorList>
            <consortium name="DOE Joint Genome Institute"/>
            <person name="Mondo S.J."/>
            <person name="Dannebaum R.O."/>
            <person name="Kuo R.C."/>
            <person name="Labutti K."/>
            <person name="Haridas S."/>
            <person name="Kuo A."/>
            <person name="Salamov A."/>
            <person name="Ahrendt S.R."/>
            <person name="Lipzen A."/>
            <person name="Sullivan W."/>
            <person name="Andreopoulos W.B."/>
            <person name="Clum A."/>
            <person name="Lindquist E."/>
            <person name="Daum C."/>
            <person name="Ramamoorthy G.K."/>
            <person name="Gryganskyi A."/>
            <person name="Culley D."/>
            <person name="Magnuson J.K."/>
            <person name="James T.Y."/>
            <person name="O'Malley M.A."/>
            <person name="Stajich J.E."/>
            <person name="Spatafora J.W."/>
            <person name="Visel A."/>
            <person name="Grigoriev I.V."/>
        </authorList>
    </citation>
    <scope>NUCLEOTIDE SEQUENCE [LARGE SCALE GENOMIC DNA]</scope>
    <source>
        <strain evidence="18 19">ATCC 12442</strain>
    </source>
</reference>
<evidence type="ECO:0000259" key="17">
    <source>
        <dbReference type="PROSITE" id="PS50089"/>
    </source>
</evidence>
<evidence type="ECO:0000256" key="16">
    <source>
        <dbReference type="SAM" id="MobiDB-lite"/>
    </source>
</evidence>
<feature type="coiled-coil region" evidence="15">
    <location>
        <begin position="363"/>
        <end position="411"/>
    </location>
</feature>
<dbReference type="STRING" id="61395.A0A1Y1VYX4"/>